<protein>
    <recommendedName>
        <fullName evidence="3">Lipoprotein</fullName>
    </recommendedName>
</protein>
<dbReference type="EMBL" id="JAGGJX010000002">
    <property type="protein sequence ID" value="MBP1855096.1"/>
    <property type="molecule type" value="Genomic_DNA"/>
</dbReference>
<proteinExistence type="predicted"/>
<sequence length="45" mass="5102">MVGLFSIGCSGKAVENIENNTEKNANNAEESLWHRAWKIVRCYDC</sequence>
<dbReference type="RefSeq" id="WP_209456563.1">
    <property type="nucleotide sequence ID" value="NZ_JAGGJX010000002.1"/>
</dbReference>
<evidence type="ECO:0000313" key="2">
    <source>
        <dbReference type="Proteomes" id="UP000767291"/>
    </source>
</evidence>
<comment type="caution">
    <text evidence="1">The sequence shown here is derived from an EMBL/GenBank/DDBJ whole genome shotgun (WGS) entry which is preliminary data.</text>
</comment>
<evidence type="ECO:0008006" key="3">
    <source>
        <dbReference type="Google" id="ProtNLM"/>
    </source>
</evidence>
<keyword evidence="2" id="KW-1185">Reference proteome</keyword>
<gene>
    <name evidence="1" type="ORF">J2Z43_001489</name>
</gene>
<dbReference type="Proteomes" id="UP000767291">
    <property type="component" value="Unassembled WGS sequence"/>
</dbReference>
<accession>A0ABS4EB11</accession>
<organism evidence="1 2">
    <name type="scientific">Metaclostridioides mangenotii</name>
    <dbReference type="NCBI Taxonomy" id="1540"/>
    <lineage>
        <taxon>Bacteria</taxon>
        <taxon>Bacillati</taxon>
        <taxon>Bacillota</taxon>
        <taxon>Clostridia</taxon>
        <taxon>Peptostreptococcales</taxon>
        <taxon>Peptostreptococcaceae</taxon>
        <taxon>Metaclostridioides</taxon>
    </lineage>
</organism>
<reference evidence="1 2" key="1">
    <citation type="submission" date="2021-03" db="EMBL/GenBank/DDBJ databases">
        <title>Genomic Encyclopedia of Type Strains, Phase IV (KMG-IV): sequencing the most valuable type-strain genomes for metagenomic binning, comparative biology and taxonomic classification.</title>
        <authorList>
            <person name="Goeker M."/>
        </authorList>
    </citation>
    <scope>NUCLEOTIDE SEQUENCE [LARGE SCALE GENOMIC DNA]</scope>
    <source>
        <strain evidence="1 2">DSM 1289</strain>
    </source>
</reference>
<evidence type="ECO:0000313" key="1">
    <source>
        <dbReference type="EMBL" id="MBP1855096.1"/>
    </source>
</evidence>
<name>A0ABS4EB11_9FIRM</name>